<dbReference type="InterPro" id="IPR058718">
    <property type="entry name" value="Agl6_TM_C"/>
</dbReference>
<protein>
    <submittedName>
        <fullName evidence="5">Glycosyltransferase</fullName>
    </submittedName>
</protein>
<feature type="transmembrane region" description="Helical" evidence="2">
    <location>
        <begin position="373"/>
        <end position="394"/>
    </location>
</feature>
<dbReference type="CDD" id="cd04179">
    <property type="entry name" value="DPM_DPG-synthase_like"/>
    <property type="match status" value="1"/>
</dbReference>
<keyword evidence="2" id="KW-0812">Transmembrane</keyword>
<keyword evidence="2" id="KW-0472">Membrane</keyword>
<proteinExistence type="inferred from homology"/>
<name>A0ABP8RRA4_9PSEU</name>
<gene>
    <name evidence="5" type="ORF">GCM10023175_22930</name>
</gene>
<feature type="transmembrane region" description="Helical" evidence="2">
    <location>
        <begin position="333"/>
        <end position="353"/>
    </location>
</feature>
<dbReference type="SUPFAM" id="SSF53448">
    <property type="entry name" value="Nucleotide-diphospho-sugar transferases"/>
    <property type="match status" value="1"/>
</dbReference>
<dbReference type="InterPro" id="IPR050256">
    <property type="entry name" value="Glycosyltransferase_2"/>
</dbReference>
<dbReference type="PANTHER" id="PTHR48090:SF7">
    <property type="entry name" value="RFBJ PROTEIN"/>
    <property type="match status" value="1"/>
</dbReference>
<feature type="domain" description="Glycosyltransferase 2-like" evidence="3">
    <location>
        <begin position="21"/>
        <end position="180"/>
    </location>
</feature>
<dbReference type="Gene3D" id="3.90.550.10">
    <property type="entry name" value="Spore Coat Polysaccharide Biosynthesis Protein SpsA, Chain A"/>
    <property type="match status" value="1"/>
</dbReference>
<dbReference type="InterPro" id="IPR029044">
    <property type="entry name" value="Nucleotide-diphossugar_trans"/>
</dbReference>
<reference evidence="6" key="1">
    <citation type="journal article" date="2019" name="Int. J. Syst. Evol. Microbiol.">
        <title>The Global Catalogue of Microorganisms (GCM) 10K type strain sequencing project: providing services to taxonomists for standard genome sequencing and annotation.</title>
        <authorList>
            <consortium name="The Broad Institute Genomics Platform"/>
            <consortium name="The Broad Institute Genome Sequencing Center for Infectious Disease"/>
            <person name="Wu L."/>
            <person name="Ma J."/>
        </authorList>
    </citation>
    <scope>NUCLEOTIDE SEQUENCE [LARGE SCALE GENOMIC DNA]</scope>
    <source>
        <strain evidence="6">JCM 17906</strain>
    </source>
</reference>
<evidence type="ECO:0000256" key="1">
    <source>
        <dbReference type="ARBA" id="ARBA00006739"/>
    </source>
</evidence>
<keyword evidence="6" id="KW-1185">Reference proteome</keyword>
<feature type="domain" description="Low-salt glycan biosynthesis hexosyltransferase Agl6 C-terminal transmembrane region" evidence="4">
    <location>
        <begin position="302"/>
        <end position="395"/>
    </location>
</feature>
<evidence type="ECO:0000313" key="6">
    <source>
        <dbReference type="Proteomes" id="UP001501598"/>
    </source>
</evidence>
<organism evidence="5 6">
    <name type="scientific">Pseudonocardia xishanensis</name>
    <dbReference type="NCBI Taxonomy" id="630995"/>
    <lineage>
        <taxon>Bacteria</taxon>
        <taxon>Bacillati</taxon>
        <taxon>Actinomycetota</taxon>
        <taxon>Actinomycetes</taxon>
        <taxon>Pseudonocardiales</taxon>
        <taxon>Pseudonocardiaceae</taxon>
        <taxon>Pseudonocardia</taxon>
    </lineage>
</organism>
<dbReference type="PANTHER" id="PTHR48090">
    <property type="entry name" value="UNDECAPRENYL-PHOSPHATE 4-DEOXY-4-FORMAMIDO-L-ARABINOSE TRANSFERASE-RELATED"/>
    <property type="match status" value="1"/>
</dbReference>
<comment type="similarity">
    <text evidence="1">Belongs to the glycosyltransferase 2 family.</text>
</comment>
<dbReference type="Pfam" id="PF26629">
    <property type="entry name" value="GT2_TM_C"/>
    <property type="match status" value="1"/>
</dbReference>
<accession>A0ABP8RRA4</accession>
<keyword evidence="2" id="KW-1133">Transmembrane helix</keyword>
<evidence type="ECO:0000256" key="2">
    <source>
        <dbReference type="SAM" id="Phobius"/>
    </source>
</evidence>
<feature type="transmembrane region" description="Helical" evidence="2">
    <location>
        <begin position="246"/>
        <end position="267"/>
    </location>
</feature>
<feature type="transmembrane region" description="Helical" evidence="2">
    <location>
        <begin position="279"/>
        <end position="304"/>
    </location>
</feature>
<sequence>MTTSSTVEAAREADPQAIELSVVLPCLNEAETLETCIRKAQTSLAELGVAGEVVVADNGSTDGSQDIARDLGARVVDVPRRGYGAALMAGIEASRGEYVLMADADDSYALDSLGGFLDGLRAGSDLVMGNRFQGGIEPGAMPFLHKYLGNPVLSMLGRLFFRIPVGDFHCGMRAFRRDRLLELGLRTSGMEFASEMVVRASLSHYRITEVPTTLRPDGRTRAPHLRTWRDGWRHLRFLLAFSPRWLLYYPSLAMMAVGLLGMVWLAVGPATRMVGDVGLGIHSMLAFATMFVVGTQGVGLAVVARSYAAHLKLLPPPSEKFERIFTRLSLEKGLVIGGLAMLLGIAAFIAAVSSWGANGFGALDVVQSMRVPIVGMVLCVTGFQLIIVSFTLSLTRIGED</sequence>
<evidence type="ECO:0000313" key="5">
    <source>
        <dbReference type="EMBL" id="GAA4544543.1"/>
    </source>
</evidence>
<dbReference type="InterPro" id="IPR001173">
    <property type="entry name" value="Glyco_trans_2-like"/>
</dbReference>
<dbReference type="Pfam" id="PF00535">
    <property type="entry name" value="Glycos_transf_2"/>
    <property type="match status" value="1"/>
</dbReference>
<dbReference type="Proteomes" id="UP001501598">
    <property type="component" value="Unassembled WGS sequence"/>
</dbReference>
<evidence type="ECO:0000259" key="4">
    <source>
        <dbReference type="Pfam" id="PF26629"/>
    </source>
</evidence>
<evidence type="ECO:0000259" key="3">
    <source>
        <dbReference type="Pfam" id="PF00535"/>
    </source>
</evidence>
<dbReference type="RefSeq" id="WP_345415783.1">
    <property type="nucleotide sequence ID" value="NZ_BAABGT010000029.1"/>
</dbReference>
<comment type="caution">
    <text evidence="5">The sequence shown here is derived from an EMBL/GenBank/DDBJ whole genome shotgun (WGS) entry which is preliminary data.</text>
</comment>
<dbReference type="EMBL" id="BAABGT010000029">
    <property type="protein sequence ID" value="GAA4544543.1"/>
    <property type="molecule type" value="Genomic_DNA"/>
</dbReference>